<dbReference type="Proteomes" id="UP000035083">
    <property type="component" value="Unassembled WGS sequence"/>
</dbReference>
<gene>
    <name evidence="1" type="ORF">GSI01S_01_03050</name>
</gene>
<reference evidence="1 2" key="1">
    <citation type="submission" date="2012-12" db="EMBL/GenBank/DDBJ databases">
        <title>Whole genome shotgun sequence of Gordonia sihwensis NBRC 108236.</title>
        <authorList>
            <person name="Yoshida I."/>
            <person name="Hosoyama A."/>
            <person name="Tsuchikane K."/>
            <person name="Ando Y."/>
            <person name="Baba S."/>
            <person name="Ohji S."/>
            <person name="Hamada M."/>
            <person name="Tamura T."/>
            <person name="Yamazoe A."/>
            <person name="Yamazaki S."/>
            <person name="Fujita N."/>
        </authorList>
    </citation>
    <scope>NUCLEOTIDE SEQUENCE [LARGE SCALE GENOMIC DNA]</scope>
    <source>
        <strain evidence="1 2">NBRC 108236</strain>
    </source>
</reference>
<organism evidence="1 2">
    <name type="scientific">Gordonia sihwensis NBRC 108236</name>
    <dbReference type="NCBI Taxonomy" id="1223544"/>
    <lineage>
        <taxon>Bacteria</taxon>
        <taxon>Bacillati</taxon>
        <taxon>Actinomycetota</taxon>
        <taxon>Actinomycetes</taxon>
        <taxon>Mycobacteriales</taxon>
        <taxon>Gordoniaceae</taxon>
        <taxon>Gordonia</taxon>
    </lineage>
</organism>
<sequence length="134" mass="13803">MATPPTLVTATDVTKLLAADLPGEGTPERAQLDELCEQASAEIRARVVAVDARIAAGSLSAVRVRGVAVDMVLAALENIELGFRSTGETYPEIGTTQVAAANRLTVEMTAAQVAALSPVVSDAANGMYSVQMSS</sequence>
<dbReference type="RefSeq" id="WP_006894525.1">
    <property type="nucleotide sequence ID" value="NZ_BANU01000001.1"/>
</dbReference>
<accession>L7LGZ6</accession>
<protein>
    <submittedName>
        <fullName evidence="1">Uncharacterized protein</fullName>
    </submittedName>
</protein>
<dbReference type="AlphaFoldDB" id="L7LGZ6"/>
<name>L7LGZ6_9ACTN</name>
<proteinExistence type="predicted"/>
<comment type="caution">
    <text evidence="1">The sequence shown here is derived from an EMBL/GenBank/DDBJ whole genome shotgun (WGS) entry which is preliminary data.</text>
</comment>
<keyword evidence="2" id="KW-1185">Reference proteome</keyword>
<evidence type="ECO:0000313" key="2">
    <source>
        <dbReference type="Proteomes" id="UP000035083"/>
    </source>
</evidence>
<dbReference type="EMBL" id="BANU01000001">
    <property type="protein sequence ID" value="GAC59338.1"/>
    <property type="molecule type" value="Genomic_DNA"/>
</dbReference>
<evidence type="ECO:0000313" key="1">
    <source>
        <dbReference type="EMBL" id="GAC59338.1"/>
    </source>
</evidence>